<gene>
    <name evidence="3" type="ORF">GEV33_013159</name>
</gene>
<reference evidence="3" key="1">
    <citation type="journal article" date="2020" name="J Insects Food Feed">
        <title>The yellow mealworm (Tenebrio molitor) genome: a resource for the emerging insects as food and feed industry.</title>
        <authorList>
            <person name="Eriksson T."/>
            <person name="Andere A."/>
            <person name="Kelstrup H."/>
            <person name="Emery V."/>
            <person name="Picard C."/>
        </authorList>
    </citation>
    <scope>NUCLEOTIDE SEQUENCE</scope>
    <source>
        <strain evidence="3">Stoneville</strain>
        <tissue evidence="3">Whole head</tissue>
    </source>
</reference>
<keyword evidence="2" id="KW-0812">Transmembrane</keyword>
<feature type="transmembrane region" description="Helical" evidence="2">
    <location>
        <begin position="87"/>
        <end position="109"/>
    </location>
</feature>
<evidence type="ECO:0000313" key="4">
    <source>
        <dbReference type="Proteomes" id="UP000719412"/>
    </source>
</evidence>
<evidence type="ECO:0000256" key="1">
    <source>
        <dbReference type="SAM" id="MobiDB-lite"/>
    </source>
</evidence>
<dbReference type="Proteomes" id="UP000719412">
    <property type="component" value="Unassembled WGS sequence"/>
</dbReference>
<dbReference type="PANTHER" id="PTHR36694">
    <property type="entry name" value="PASIFLORA 1, ISOFORM A-RELATED"/>
    <property type="match status" value="1"/>
</dbReference>
<feature type="compositionally biased region" description="Basic and acidic residues" evidence="1">
    <location>
        <begin position="296"/>
        <end position="316"/>
    </location>
</feature>
<keyword evidence="4" id="KW-1185">Reference proteome</keyword>
<protein>
    <submittedName>
        <fullName evidence="3">Uncharacterized protein</fullName>
    </submittedName>
</protein>
<accession>A0A8J6L7K2</accession>
<feature type="region of interest" description="Disordered" evidence="1">
    <location>
        <begin position="296"/>
        <end position="322"/>
    </location>
</feature>
<feature type="transmembrane region" description="Helical" evidence="2">
    <location>
        <begin position="190"/>
        <end position="214"/>
    </location>
</feature>
<sequence length="760" mass="86932">MPHFRILSSPNVKLDVCETSDAWRYLRRRYSRCEGLCSDCKKKCDEESKWSLRDDRRQNVVVMKSALLYPYDSYVGRGYCRILSPRHAAVTAAIYTLNISILVVLLYSWRISVNIKKYSSLEDVYYGAILIEHSIIRHHKPSRSLFAYKSTTRPLSGQVYPEEIASQINTSPDSVQIFVHVGLLVRSVQIAYLAIIGTQLFMIFLSIVLLIGIYKRDMCSWNVFLSFGNGSLEWIIDKIVDFAGTRTKRNENLPKLLKYRAKDQRNYIYSRQSRQMERPYRFGGGRRTRFRILKRGGDNRDRGAPNSGEKAEERLPKQSSEMEGFDSKSVKLFVRQARSCLFLCTLCVVLAARDIISEETLYQHDTAAFIELQETLYLIKTENISFVIPWIIGFITFMALEAVAMVYSNVLRDHVNRQFDALCKAEVAFFISRTLINVSTQGGGGGGSMEAPPKEISPQFRNCKNGGGGGNYLNLGGGDRRRDAILQPAARRHHLEGPRSDRAMMQEFLHRRGRSRLRLRFRQRLLSAGRSVILVVEIPGRVQQRRLGIRLTYPVRQGLNDARKTTPTLIKLKKIQLRFARHAPPPHSFNFNTYQGTFKGRFSQCQRGAVARLFHVSAAYVRDRGDGLILTGWKECQNSYALTPQSLDYFAAHSAVNTPAGGIVCECYCHVMSSFDSTQLVPVRLVEPTHVTHEPRPTIVQFSILNFTVVVSREPISCPPYTSDDKGRRFVYTLSEFDSKDSRRDNFEERRPARCISQRR</sequence>
<evidence type="ECO:0000256" key="2">
    <source>
        <dbReference type="SAM" id="Phobius"/>
    </source>
</evidence>
<reference evidence="3" key="2">
    <citation type="submission" date="2021-08" db="EMBL/GenBank/DDBJ databases">
        <authorList>
            <person name="Eriksson T."/>
        </authorList>
    </citation>
    <scope>NUCLEOTIDE SEQUENCE</scope>
    <source>
        <strain evidence="3">Stoneville</strain>
        <tissue evidence="3">Whole head</tissue>
    </source>
</reference>
<evidence type="ECO:0000313" key="3">
    <source>
        <dbReference type="EMBL" id="KAH0809632.1"/>
    </source>
</evidence>
<keyword evidence="2" id="KW-0472">Membrane</keyword>
<dbReference type="PANTHER" id="PTHR36694:SF10">
    <property type="entry name" value="MARVEL DOMAIN-CONTAINING PROTEIN"/>
    <property type="match status" value="1"/>
</dbReference>
<dbReference type="AlphaFoldDB" id="A0A8J6L7K2"/>
<keyword evidence="2" id="KW-1133">Transmembrane helix</keyword>
<organism evidence="3 4">
    <name type="scientific">Tenebrio molitor</name>
    <name type="common">Yellow mealworm beetle</name>
    <dbReference type="NCBI Taxonomy" id="7067"/>
    <lineage>
        <taxon>Eukaryota</taxon>
        <taxon>Metazoa</taxon>
        <taxon>Ecdysozoa</taxon>
        <taxon>Arthropoda</taxon>
        <taxon>Hexapoda</taxon>
        <taxon>Insecta</taxon>
        <taxon>Pterygota</taxon>
        <taxon>Neoptera</taxon>
        <taxon>Endopterygota</taxon>
        <taxon>Coleoptera</taxon>
        <taxon>Polyphaga</taxon>
        <taxon>Cucujiformia</taxon>
        <taxon>Tenebrionidae</taxon>
        <taxon>Tenebrio</taxon>
    </lineage>
</organism>
<proteinExistence type="predicted"/>
<dbReference type="EMBL" id="JABDTM020028010">
    <property type="protein sequence ID" value="KAH0809632.1"/>
    <property type="molecule type" value="Genomic_DNA"/>
</dbReference>
<comment type="caution">
    <text evidence="3">The sequence shown here is derived from an EMBL/GenBank/DDBJ whole genome shotgun (WGS) entry which is preliminary data.</text>
</comment>
<name>A0A8J6L7K2_TENMO</name>
<feature type="transmembrane region" description="Helical" evidence="2">
    <location>
        <begin position="387"/>
        <end position="407"/>
    </location>
</feature>